<sequence>MTTTVEDVQVADPVEAPGWRFYDTVVTGTRRLGPSIVRLTLGGPELAGFGAAGDDQRIKFVLPRPGTDISGLMVGGADWYAAYCAMPDEVRPFLRTYTVRAARPDRAELDVDVVLHGVGEGHAGPAAAWAAAAVPGDRLVLLGPDRPGAGRMWGVEWAPPATAHTLLLAADETAVPAVGAILECLAPGRRVVALLEIPEAGDAQELDVAAGVTVRWLPRAGRARGELLVPAVHAALCELGIVGSGAHPDVEDVDVDAEPLWEVPDPDATAGCYAWLAGEAGVVKQLRRHLVTDLGVPRNEVAFMGYWRLGVAS</sequence>
<evidence type="ECO:0000313" key="2">
    <source>
        <dbReference type="EMBL" id="SEP00721.1"/>
    </source>
</evidence>
<dbReference type="InterPro" id="IPR017927">
    <property type="entry name" value="FAD-bd_FR_type"/>
</dbReference>
<keyword evidence="3" id="KW-1185">Reference proteome</keyword>
<feature type="domain" description="FAD-binding FR-type" evidence="1">
    <location>
        <begin position="19"/>
        <end position="151"/>
    </location>
</feature>
<reference evidence="3" key="1">
    <citation type="submission" date="2016-10" db="EMBL/GenBank/DDBJ databases">
        <authorList>
            <person name="Varghese N."/>
            <person name="Submissions S."/>
        </authorList>
    </citation>
    <scope>NUCLEOTIDE SEQUENCE [LARGE SCALE GENOMIC DNA]</scope>
    <source>
        <strain evidence="3">DSM 45413</strain>
    </source>
</reference>
<dbReference type="GO" id="GO:0016491">
    <property type="term" value="F:oxidoreductase activity"/>
    <property type="evidence" value="ECO:0007669"/>
    <property type="project" value="InterPro"/>
</dbReference>
<accession>A0A1H8UC04</accession>
<dbReference type="EMBL" id="FOEE01000008">
    <property type="protein sequence ID" value="SEP00721.1"/>
    <property type="molecule type" value="Genomic_DNA"/>
</dbReference>
<organism evidence="2 3">
    <name type="scientific">Trujillonella endophytica</name>
    <dbReference type="NCBI Taxonomy" id="673521"/>
    <lineage>
        <taxon>Bacteria</taxon>
        <taxon>Bacillati</taxon>
        <taxon>Actinomycetota</taxon>
        <taxon>Actinomycetes</taxon>
        <taxon>Geodermatophilales</taxon>
        <taxon>Geodermatophilaceae</taxon>
        <taxon>Trujillonella</taxon>
    </lineage>
</organism>
<dbReference type="InterPro" id="IPR039374">
    <property type="entry name" value="SIP_fam"/>
</dbReference>
<gene>
    <name evidence="2" type="ORF">SAMN05660991_02770</name>
</gene>
<dbReference type="InterPro" id="IPR017938">
    <property type="entry name" value="Riboflavin_synthase-like_b-brl"/>
</dbReference>
<dbReference type="Pfam" id="PF04954">
    <property type="entry name" value="SIP"/>
    <property type="match status" value="1"/>
</dbReference>
<dbReference type="SUPFAM" id="SSF63380">
    <property type="entry name" value="Riboflavin synthase domain-like"/>
    <property type="match status" value="1"/>
</dbReference>
<proteinExistence type="predicted"/>
<dbReference type="InterPro" id="IPR039261">
    <property type="entry name" value="FNR_nucleotide-bd"/>
</dbReference>
<dbReference type="PANTHER" id="PTHR30157:SF0">
    <property type="entry name" value="NADPH-DEPENDENT FERRIC-CHELATE REDUCTASE"/>
    <property type="match status" value="1"/>
</dbReference>
<dbReference type="RefSeq" id="WP_244524685.1">
    <property type="nucleotide sequence ID" value="NZ_FOEE01000008.1"/>
</dbReference>
<dbReference type="PROSITE" id="PS51384">
    <property type="entry name" value="FAD_FR"/>
    <property type="match status" value="1"/>
</dbReference>
<dbReference type="CDD" id="cd06193">
    <property type="entry name" value="siderophore_interacting"/>
    <property type="match status" value="1"/>
</dbReference>
<dbReference type="Gene3D" id="3.40.50.80">
    <property type="entry name" value="Nucleotide-binding domain of ferredoxin-NADP reductase (FNR) module"/>
    <property type="match status" value="1"/>
</dbReference>
<protein>
    <submittedName>
        <fullName evidence="2">NADPH-dependent ferric siderophore reductase, contains FAD-binding and SIP domains</fullName>
    </submittedName>
</protein>
<dbReference type="AlphaFoldDB" id="A0A1H8UC04"/>
<evidence type="ECO:0000259" key="1">
    <source>
        <dbReference type="PROSITE" id="PS51384"/>
    </source>
</evidence>
<dbReference type="Proteomes" id="UP000198960">
    <property type="component" value="Unassembled WGS sequence"/>
</dbReference>
<dbReference type="Pfam" id="PF08021">
    <property type="entry name" value="FAD_binding_9"/>
    <property type="match status" value="1"/>
</dbReference>
<dbReference type="InterPro" id="IPR013113">
    <property type="entry name" value="SIP_FAD-bd"/>
</dbReference>
<dbReference type="Gene3D" id="2.40.30.10">
    <property type="entry name" value="Translation factors"/>
    <property type="match status" value="1"/>
</dbReference>
<evidence type="ECO:0000313" key="3">
    <source>
        <dbReference type="Proteomes" id="UP000198960"/>
    </source>
</evidence>
<dbReference type="STRING" id="673521.SAMN05660991_02770"/>
<name>A0A1H8UC04_9ACTN</name>
<dbReference type="PANTHER" id="PTHR30157">
    <property type="entry name" value="FERRIC REDUCTASE, NADPH-DEPENDENT"/>
    <property type="match status" value="1"/>
</dbReference>
<dbReference type="InterPro" id="IPR007037">
    <property type="entry name" value="SIP_rossman_dom"/>
</dbReference>